<protein>
    <recommendedName>
        <fullName evidence="2">PH domain-containing protein</fullName>
    </recommendedName>
</protein>
<dbReference type="InterPro" id="IPR001849">
    <property type="entry name" value="PH_domain"/>
</dbReference>
<organism evidence="3 4">
    <name type="scientific">Sphaceloma murrayae</name>
    <dbReference type="NCBI Taxonomy" id="2082308"/>
    <lineage>
        <taxon>Eukaryota</taxon>
        <taxon>Fungi</taxon>
        <taxon>Dikarya</taxon>
        <taxon>Ascomycota</taxon>
        <taxon>Pezizomycotina</taxon>
        <taxon>Dothideomycetes</taxon>
        <taxon>Dothideomycetidae</taxon>
        <taxon>Myriangiales</taxon>
        <taxon>Elsinoaceae</taxon>
        <taxon>Sphaceloma</taxon>
    </lineage>
</organism>
<dbReference type="OrthoDB" id="5579281at2759"/>
<dbReference type="PANTHER" id="PTHR28076">
    <property type="entry name" value="SPORULATION-SPECIFIC PROTEIN 71"/>
    <property type="match status" value="1"/>
</dbReference>
<dbReference type="InterPro" id="IPR029217">
    <property type="entry name" value="Spo7_2_N"/>
</dbReference>
<feature type="region of interest" description="Disordered" evidence="1">
    <location>
        <begin position="831"/>
        <end position="863"/>
    </location>
</feature>
<feature type="compositionally biased region" description="Basic and acidic residues" evidence="1">
    <location>
        <begin position="161"/>
        <end position="193"/>
    </location>
</feature>
<feature type="domain" description="PH" evidence="2">
    <location>
        <begin position="695"/>
        <end position="901"/>
    </location>
</feature>
<dbReference type="InterPro" id="IPR040345">
    <property type="entry name" value="Mug56/Spo71"/>
</dbReference>
<feature type="region of interest" description="Disordered" evidence="1">
    <location>
        <begin position="1086"/>
        <end position="1113"/>
    </location>
</feature>
<dbReference type="Proteomes" id="UP000243797">
    <property type="component" value="Unassembled WGS sequence"/>
</dbReference>
<dbReference type="SUPFAM" id="SSF50729">
    <property type="entry name" value="PH domain-like"/>
    <property type="match status" value="1"/>
</dbReference>
<dbReference type="Pfam" id="PF15404">
    <property type="entry name" value="PH_4"/>
    <property type="match status" value="1"/>
</dbReference>
<dbReference type="SMART" id="SM01316">
    <property type="entry name" value="Spo7_2_N"/>
    <property type="match status" value="1"/>
</dbReference>
<dbReference type="Pfam" id="PF23207">
    <property type="entry name" value="PH_SPO71"/>
    <property type="match status" value="2"/>
</dbReference>
<dbReference type="EMBL" id="NKHZ01000015">
    <property type="protein sequence ID" value="PNS21055.1"/>
    <property type="molecule type" value="Genomic_DNA"/>
</dbReference>
<dbReference type="PROSITE" id="PS50003">
    <property type="entry name" value="PH_DOMAIN"/>
    <property type="match status" value="1"/>
</dbReference>
<comment type="caution">
    <text evidence="3">The sequence shown here is derived from an EMBL/GenBank/DDBJ whole genome shotgun (WGS) entry which is preliminary data.</text>
</comment>
<feature type="compositionally biased region" description="Basic and acidic residues" evidence="1">
    <location>
        <begin position="1087"/>
        <end position="1111"/>
    </location>
</feature>
<gene>
    <name evidence="3" type="ORF">CAC42_3392</name>
</gene>
<dbReference type="STRING" id="2082308.A0A2K1R183"/>
<reference evidence="3 4" key="1">
    <citation type="submission" date="2017-06" db="EMBL/GenBank/DDBJ databases">
        <title>Draft genome sequence of a variant of Elsinoe murrayae.</title>
        <authorList>
            <person name="Cheng Q."/>
        </authorList>
    </citation>
    <scope>NUCLEOTIDE SEQUENCE [LARGE SCALE GENOMIC DNA]</scope>
    <source>
        <strain evidence="3 4">CQ-2017a</strain>
    </source>
</reference>
<proteinExistence type="predicted"/>
<sequence length="1164" mass="129612">MSSAEPTTVLQQDASLAAAIHLLGPQSHTAQRLQHADAEHLHLTTRRCFIGPIPEGWLKSHRKQWYKHYLGINHSSKRPSFTAQGNVGSQRRMTVIDGPVRPSFPQPPDAVDSTAGSTAIGAYDQIPAARGQDGGENDEAVVDTPPAMAMPRGSQTPDGTVLREQESGRSREPISKIDTETSKKIDTEAGLLRKKDKKSSTNPKRPPKPKAKRQQSATSYKTAKETLEDTDPTPIEAPMQEHDQGIPEPSKSSNDPPGISVIGPASASPRNSAAMPGSLNLVSPSSPTLSGQAGSTASLLHVDKGGLSRSSSAVRDATAKHLSEQDPVEAVGSPEADASSRRQRFVNSARSRGVQFDLPDIQSRRAELQVRARFAQAGQKARGRIVTRARFRSGEILKMEKMLLRVDIASGSEQPEADFAEKDSQRVETRVVDKWREFMVVCRECSTTTKPGVKKPENESDDDLAKVEDEQPKFVLQFYQTRVIPATSQTKTRKKAKHEIPLDRLTTRINLYSSLDKTIAICTPEAHRTKIFFLRTRSATSSVDWFHFLRDIMGFRRAKTIQVNIPDLSASVRLDNPFDRLIEGEDLDKAAAGDEEALDKGVRAQSSIAKDIIDRCLTMLAKGEEWSGVLDAWANHDHIGLCWKRYDRLEWVHGEHERNMFGANAMLRTHDLELRSKHHYPQTARKRSGDAVAEPAPVEGFLIRLTSQKGAHQRMGKYFFKRLYFTSHNQFLIFLRPGQARPPPPPTLPMTETSAIPSASQLSGKIPLIYAVNPYPTSDAHIDWLEQDASHSVQQHDADACDESDRVFSTLQNSDGFINLTSVVSVRAYDPTNTSSDPDSGSDVDFDGQGTARSAPDGSTTTLDTDRTFELNLRNGLTIRLQAFNRATQQEWILRLRALVKYWTLRAAADTSLFRSVRAENLRALNIDERAEAEFGQFAAKWEVTKSFASPELYNLCGIAGCRSVHVAGQLYRKKRVHATFEKIFVILCRGKLLMFRDTERRLSGKKVEHIYHERVGTVALEGCYLYSGLMTENDLRRETRTFDANMPGNSALPRMWLGEEWSSTDEDAMTAFVLWEGGKGGWFWSREGKGNDESSRSRDAEGEKGKDGGVRGRLKRVSRLGKKGRSMVFKCRSRAERDHWVLAIAAEIERVARDDGVRVVEAT</sequence>
<dbReference type="PANTHER" id="PTHR28076:SF1">
    <property type="entry name" value="PROSPORE MEMBRANE ADAPTER PROTEIN SPO71"/>
    <property type="match status" value="1"/>
</dbReference>
<dbReference type="SMART" id="SM00233">
    <property type="entry name" value="PH"/>
    <property type="match status" value="2"/>
</dbReference>
<feature type="compositionally biased region" description="Polar residues" evidence="1">
    <location>
        <begin position="280"/>
        <end position="295"/>
    </location>
</feature>
<accession>A0A2K1R183</accession>
<evidence type="ECO:0000313" key="4">
    <source>
        <dbReference type="Proteomes" id="UP000243797"/>
    </source>
</evidence>
<evidence type="ECO:0000259" key="2">
    <source>
        <dbReference type="PROSITE" id="PS50003"/>
    </source>
</evidence>
<evidence type="ECO:0000313" key="3">
    <source>
        <dbReference type="EMBL" id="PNS21055.1"/>
    </source>
</evidence>
<dbReference type="FunCoup" id="A0A2K1R183">
    <property type="interactions" value="6"/>
</dbReference>
<dbReference type="InParanoid" id="A0A2K1R183"/>
<feature type="region of interest" description="Disordered" evidence="1">
    <location>
        <begin position="310"/>
        <end position="342"/>
    </location>
</feature>
<dbReference type="InterPro" id="IPR039486">
    <property type="entry name" value="Mug56/Spo71_PH"/>
</dbReference>
<dbReference type="AlphaFoldDB" id="A0A2K1R183"/>
<name>A0A2K1R183_9PEZI</name>
<dbReference type="GO" id="GO:0005628">
    <property type="term" value="C:prospore membrane"/>
    <property type="evidence" value="ECO:0007669"/>
    <property type="project" value="TreeGrafter"/>
</dbReference>
<dbReference type="Pfam" id="PF15407">
    <property type="entry name" value="Spo7_2_N"/>
    <property type="match status" value="1"/>
</dbReference>
<dbReference type="GO" id="GO:1902657">
    <property type="term" value="P:protein localization to prospore membrane"/>
    <property type="evidence" value="ECO:0007669"/>
    <property type="project" value="InterPro"/>
</dbReference>
<feature type="region of interest" description="Disordered" evidence="1">
    <location>
        <begin position="128"/>
        <end position="295"/>
    </location>
</feature>
<dbReference type="InterPro" id="IPR057379">
    <property type="entry name" value="PH_SPO71"/>
</dbReference>
<evidence type="ECO:0000256" key="1">
    <source>
        <dbReference type="SAM" id="MobiDB-lite"/>
    </source>
</evidence>
<keyword evidence="4" id="KW-1185">Reference proteome</keyword>